<evidence type="ECO:0000313" key="4">
    <source>
        <dbReference type="Proteomes" id="UP001175228"/>
    </source>
</evidence>
<keyword evidence="4" id="KW-1185">Reference proteome</keyword>
<organism evidence="3 4">
    <name type="scientific">Armillaria luteobubalina</name>
    <dbReference type="NCBI Taxonomy" id="153913"/>
    <lineage>
        <taxon>Eukaryota</taxon>
        <taxon>Fungi</taxon>
        <taxon>Dikarya</taxon>
        <taxon>Basidiomycota</taxon>
        <taxon>Agaricomycotina</taxon>
        <taxon>Agaricomycetes</taxon>
        <taxon>Agaricomycetidae</taxon>
        <taxon>Agaricales</taxon>
        <taxon>Marasmiineae</taxon>
        <taxon>Physalacriaceae</taxon>
        <taxon>Armillaria</taxon>
    </lineage>
</organism>
<accession>A0AA39USC7</accession>
<gene>
    <name evidence="3" type="ORF">EDD18DRAFT_1430614</name>
</gene>
<protein>
    <recommendedName>
        <fullName evidence="2">DUF6533 domain-containing protein</fullName>
    </recommendedName>
</protein>
<dbReference type="Proteomes" id="UP001175228">
    <property type="component" value="Unassembled WGS sequence"/>
</dbReference>
<sequence length="359" mass="41279">MESEASGSLDLAGFSQARAERNAYLACAALILYEYFLQLDSEIVFFWQQRWSLAKALFLWSRYYGLAFNISNAIVFMQPHPSLKLCVPIMMYVSAPRLHRLSPYISRSEGNTFFHWQNTGASLQVITSHVILELRLYAMYQSSRIILALFCFLTVGEALAMGLVFGIPNQNLVGTNEPFPDLFICADADPLDGSHWVVYYWMSILIIESTLFALALWKAWQHRPSAQGSKLMQQLTRDSAMYFAVLFCIYLVNLIMWIRNRITLDELMTAFSFVISSIFANRLVISVRSNHYRAVRPEIDTYMMSGIKFYKVPIKTQMTTMGESTTDYTTTDTDFSTDVELMELRTFHEKNKFNHIVGV</sequence>
<keyword evidence="1" id="KW-0812">Transmembrane</keyword>
<keyword evidence="1" id="KW-0472">Membrane</keyword>
<reference evidence="3" key="1">
    <citation type="submission" date="2023-06" db="EMBL/GenBank/DDBJ databases">
        <authorList>
            <consortium name="Lawrence Berkeley National Laboratory"/>
            <person name="Ahrendt S."/>
            <person name="Sahu N."/>
            <person name="Indic B."/>
            <person name="Wong-Bajracharya J."/>
            <person name="Merenyi Z."/>
            <person name="Ke H.-M."/>
            <person name="Monk M."/>
            <person name="Kocsube S."/>
            <person name="Drula E."/>
            <person name="Lipzen A."/>
            <person name="Balint B."/>
            <person name="Henrissat B."/>
            <person name="Andreopoulos B."/>
            <person name="Martin F.M."/>
            <person name="Harder C.B."/>
            <person name="Rigling D."/>
            <person name="Ford K.L."/>
            <person name="Foster G.D."/>
            <person name="Pangilinan J."/>
            <person name="Papanicolaou A."/>
            <person name="Barry K."/>
            <person name="LaButti K."/>
            <person name="Viragh M."/>
            <person name="Koriabine M."/>
            <person name="Yan M."/>
            <person name="Riley R."/>
            <person name="Champramary S."/>
            <person name="Plett K.L."/>
            <person name="Tsai I.J."/>
            <person name="Slot J."/>
            <person name="Sipos G."/>
            <person name="Plett J."/>
            <person name="Nagy L.G."/>
            <person name="Grigoriev I.V."/>
        </authorList>
    </citation>
    <scope>NUCLEOTIDE SEQUENCE</scope>
    <source>
        <strain evidence="3">HWK02</strain>
    </source>
</reference>
<dbReference type="Pfam" id="PF20151">
    <property type="entry name" value="DUF6533"/>
    <property type="match status" value="1"/>
</dbReference>
<feature type="transmembrane region" description="Helical" evidence="1">
    <location>
        <begin position="198"/>
        <end position="220"/>
    </location>
</feature>
<evidence type="ECO:0000259" key="2">
    <source>
        <dbReference type="Pfam" id="PF20151"/>
    </source>
</evidence>
<feature type="transmembrane region" description="Helical" evidence="1">
    <location>
        <begin position="145"/>
        <end position="167"/>
    </location>
</feature>
<feature type="domain" description="DUF6533" evidence="2">
    <location>
        <begin position="24"/>
        <end position="66"/>
    </location>
</feature>
<comment type="caution">
    <text evidence="3">The sequence shown here is derived from an EMBL/GenBank/DDBJ whole genome shotgun (WGS) entry which is preliminary data.</text>
</comment>
<feature type="transmembrane region" description="Helical" evidence="1">
    <location>
        <begin position="270"/>
        <end position="287"/>
    </location>
</feature>
<evidence type="ECO:0000313" key="3">
    <source>
        <dbReference type="EMBL" id="KAK0501327.1"/>
    </source>
</evidence>
<evidence type="ECO:0000256" key="1">
    <source>
        <dbReference type="SAM" id="Phobius"/>
    </source>
</evidence>
<dbReference type="InterPro" id="IPR045340">
    <property type="entry name" value="DUF6533"/>
</dbReference>
<dbReference type="AlphaFoldDB" id="A0AA39USC7"/>
<proteinExistence type="predicted"/>
<dbReference type="EMBL" id="JAUEPU010000006">
    <property type="protein sequence ID" value="KAK0501327.1"/>
    <property type="molecule type" value="Genomic_DNA"/>
</dbReference>
<feature type="transmembrane region" description="Helical" evidence="1">
    <location>
        <begin position="240"/>
        <end position="258"/>
    </location>
</feature>
<keyword evidence="1" id="KW-1133">Transmembrane helix</keyword>
<name>A0AA39USC7_9AGAR</name>